<sequence length="82" mass="8187">MTPISAVQGGSFPYGGSVDSDGKQNMSVSGSFTSLLNNNTQGNSGFLALGGFGFGLEEMGFGIGRTGWGFPGMVDGSNIGGV</sequence>
<evidence type="ECO:0000256" key="1">
    <source>
        <dbReference type="SAM" id="MobiDB-lite"/>
    </source>
</evidence>
<proteinExistence type="predicted"/>
<protein>
    <submittedName>
        <fullName evidence="2">Dof zinc finger protein DOF3.4-like</fullName>
    </submittedName>
</protein>
<organism evidence="2 3">
    <name type="scientific">Trifolium medium</name>
    <dbReference type="NCBI Taxonomy" id="97028"/>
    <lineage>
        <taxon>Eukaryota</taxon>
        <taxon>Viridiplantae</taxon>
        <taxon>Streptophyta</taxon>
        <taxon>Embryophyta</taxon>
        <taxon>Tracheophyta</taxon>
        <taxon>Spermatophyta</taxon>
        <taxon>Magnoliopsida</taxon>
        <taxon>eudicotyledons</taxon>
        <taxon>Gunneridae</taxon>
        <taxon>Pentapetalae</taxon>
        <taxon>rosids</taxon>
        <taxon>fabids</taxon>
        <taxon>Fabales</taxon>
        <taxon>Fabaceae</taxon>
        <taxon>Papilionoideae</taxon>
        <taxon>50 kb inversion clade</taxon>
        <taxon>NPAAA clade</taxon>
        <taxon>Hologalegina</taxon>
        <taxon>IRL clade</taxon>
        <taxon>Trifolieae</taxon>
        <taxon>Trifolium</taxon>
    </lineage>
</organism>
<dbReference type="EMBL" id="LXQA010534443">
    <property type="protein sequence ID" value="MCI57758.1"/>
    <property type="molecule type" value="Genomic_DNA"/>
</dbReference>
<feature type="region of interest" description="Disordered" evidence="1">
    <location>
        <begin position="1"/>
        <end position="20"/>
    </location>
</feature>
<keyword evidence="3" id="KW-1185">Reference proteome</keyword>
<comment type="caution">
    <text evidence="2">The sequence shown here is derived from an EMBL/GenBank/DDBJ whole genome shotgun (WGS) entry which is preliminary data.</text>
</comment>
<evidence type="ECO:0000313" key="3">
    <source>
        <dbReference type="Proteomes" id="UP000265520"/>
    </source>
</evidence>
<feature type="non-terminal residue" evidence="2">
    <location>
        <position position="82"/>
    </location>
</feature>
<name>A0A392T9Q0_9FABA</name>
<dbReference type="AlphaFoldDB" id="A0A392T9Q0"/>
<dbReference type="Proteomes" id="UP000265520">
    <property type="component" value="Unassembled WGS sequence"/>
</dbReference>
<reference evidence="2 3" key="1">
    <citation type="journal article" date="2018" name="Front. Plant Sci.">
        <title>Red Clover (Trifolium pratense) and Zigzag Clover (T. medium) - A Picture of Genomic Similarities and Differences.</title>
        <authorList>
            <person name="Dluhosova J."/>
            <person name="Istvanek J."/>
            <person name="Nedelnik J."/>
            <person name="Repkova J."/>
        </authorList>
    </citation>
    <scope>NUCLEOTIDE SEQUENCE [LARGE SCALE GENOMIC DNA]</scope>
    <source>
        <strain evidence="3">cv. 10/8</strain>
        <tissue evidence="2">Leaf</tissue>
    </source>
</reference>
<accession>A0A392T9Q0</accession>
<evidence type="ECO:0000313" key="2">
    <source>
        <dbReference type="EMBL" id="MCI57758.1"/>
    </source>
</evidence>